<evidence type="ECO:0000313" key="2">
    <source>
        <dbReference type="EMBL" id="KAH8104632.1"/>
    </source>
</evidence>
<dbReference type="AlphaFoldDB" id="A0A8K0UUE9"/>
<proteinExistence type="predicted"/>
<sequence length="790" mass="89995">MIAPRASLPSITVVLRPQLRHLRHASTSTPREALELARVLKLLERKQKKQEALLKKLKHASMYLHELERSERRKLRAISKGISKGLEENAHFKRTLFEPEEPPHKTFRSFSSDPNTTSGTIDMSRGVKGLDVAPPSEQRPIASLGHGLDRVLFNPGVHWVQDPRSRVYNFTPWLQTVPKLSSFDFDRVTGFIPSSRDNDLLKAATRENCRFAGSTSSLTGMLIHIYFLLSRMQPVNLGRLSKAFDNADSGYTSGQRLAASVILHYRDGVYLTDSDSEDPAEVGANILSYSGVMLEKFLTTSKPQFESYLRSSPYLPDLDPRREAYRYAKYGNYMMRSQLDCHDSRLPGTGVFDIKTRAAIPLRLDPMNFQEGSGYLLRTLHGRYQSFESEYYDLIRSAFLKYSFQARIGNMDGVLVTYHNTARIFGFQYIPLEEMDEALYGRSDIGEDIFAACIRMLEALIEQVVTHFPKQSVSCMWKTTDDGQTMHIFVEPLQWIAQFPGDVKPIVQMTVQVENTVDSCLIQGHVIEELGSMKRWSVRYGINMSKDPATDIRARKKEYLDMKRRFWNLPSGMDLASMEQFWKSGLGIGQTPTAAFDPLRFLQPHGFVQSLRSMARSGQQEIERQEREERGKKKVVWHQPGSDLEEWEQDVIDEGLGGEEEDKDPNAATGDGQRVESDLPSPLRLSAYDNLEQPLRELAMSSLSKAAMETEHDSRTERSRRSRSPLSGRKKRSLLQKNRHYDPHVRGAGLPIVPLSEMLSMKTSSPLPLSLQPWPRTLSRSEYRLSDLFS</sequence>
<keyword evidence="3" id="KW-1185">Reference proteome</keyword>
<feature type="region of interest" description="Disordered" evidence="1">
    <location>
        <begin position="103"/>
        <end position="125"/>
    </location>
</feature>
<protein>
    <submittedName>
        <fullName evidence="2">Mitochondrial protein Pet127-domain-containing protein</fullName>
    </submittedName>
</protein>
<feature type="compositionally biased region" description="Basic and acidic residues" evidence="1">
    <location>
        <begin position="708"/>
        <end position="719"/>
    </location>
</feature>
<dbReference type="Proteomes" id="UP000813824">
    <property type="component" value="Unassembled WGS sequence"/>
</dbReference>
<dbReference type="GO" id="GO:0000964">
    <property type="term" value="P:mitochondrial RNA 5'-end processing"/>
    <property type="evidence" value="ECO:0007669"/>
    <property type="project" value="TreeGrafter"/>
</dbReference>
<evidence type="ECO:0000256" key="1">
    <source>
        <dbReference type="SAM" id="MobiDB-lite"/>
    </source>
</evidence>
<dbReference type="InterPro" id="IPR013943">
    <property type="entry name" value="Pet127"/>
</dbReference>
<name>A0A8K0UUE9_9AGAR</name>
<feature type="compositionally biased region" description="Polar residues" evidence="1">
    <location>
        <begin position="108"/>
        <end position="121"/>
    </location>
</feature>
<reference evidence="2" key="1">
    <citation type="journal article" date="2021" name="New Phytol.">
        <title>Evolutionary innovations through gain and loss of genes in the ectomycorrhizal Boletales.</title>
        <authorList>
            <person name="Wu G."/>
            <person name="Miyauchi S."/>
            <person name="Morin E."/>
            <person name="Kuo A."/>
            <person name="Drula E."/>
            <person name="Varga T."/>
            <person name="Kohler A."/>
            <person name="Feng B."/>
            <person name="Cao Y."/>
            <person name="Lipzen A."/>
            <person name="Daum C."/>
            <person name="Hundley H."/>
            <person name="Pangilinan J."/>
            <person name="Johnson J."/>
            <person name="Barry K."/>
            <person name="LaButti K."/>
            <person name="Ng V."/>
            <person name="Ahrendt S."/>
            <person name="Min B."/>
            <person name="Choi I.G."/>
            <person name="Park H."/>
            <person name="Plett J.M."/>
            <person name="Magnuson J."/>
            <person name="Spatafora J.W."/>
            <person name="Nagy L.G."/>
            <person name="Henrissat B."/>
            <person name="Grigoriev I.V."/>
            <person name="Yang Z.L."/>
            <person name="Xu J."/>
            <person name="Martin F.M."/>
        </authorList>
    </citation>
    <scope>NUCLEOTIDE SEQUENCE</scope>
    <source>
        <strain evidence="2">KKN 215</strain>
    </source>
</reference>
<evidence type="ECO:0000313" key="3">
    <source>
        <dbReference type="Proteomes" id="UP000813824"/>
    </source>
</evidence>
<feature type="region of interest" description="Disordered" evidence="1">
    <location>
        <begin position="705"/>
        <end position="747"/>
    </location>
</feature>
<gene>
    <name evidence="2" type="ORF">BXZ70DRAFT_600294</name>
</gene>
<feature type="compositionally biased region" description="Basic and acidic residues" evidence="1">
    <location>
        <begin position="621"/>
        <end position="631"/>
    </location>
</feature>
<organism evidence="2 3">
    <name type="scientific">Cristinia sonorae</name>
    <dbReference type="NCBI Taxonomy" id="1940300"/>
    <lineage>
        <taxon>Eukaryota</taxon>
        <taxon>Fungi</taxon>
        <taxon>Dikarya</taxon>
        <taxon>Basidiomycota</taxon>
        <taxon>Agaricomycotina</taxon>
        <taxon>Agaricomycetes</taxon>
        <taxon>Agaricomycetidae</taxon>
        <taxon>Agaricales</taxon>
        <taxon>Pleurotineae</taxon>
        <taxon>Stephanosporaceae</taxon>
        <taxon>Cristinia</taxon>
    </lineage>
</organism>
<dbReference type="Pfam" id="PF08634">
    <property type="entry name" value="Pet127"/>
    <property type="match status" value="1"/>
</dbReference>
<dbReference type="GO" id="GO:0005740">
    <property type="term" value="C:mitochondrial envelope"/>
    <property type="evidence" value="ECO:0007669"/>
    <property type="project" value="TreeGrafter"/>
</dbReference>
<accession>A0A8K0UUE9</accession>
<dbReference type="EMBL" id="JAEVFJ010000005">
    <property type="protein sequence ID" value="KAH8104632.1"/>
    <property type="molecule type" value="Genomic_DNA"/>
</dbReference>
<feature type="compositionally biased region" description="Basic residues" evidence="1">
    <location>
        <begin position="720"/>
        <end position="738"/>
    </location>
</feature>
<dbReference type="OrthoDB" id="10249045at2759"/>
<dbReference type="PANTHER" id="PTHR31014:SF0">
    <property type="entry name" value="MITOCHONDRIAL TRANSLATION SYSTEM COMPONENT PET127-RELATED"/>
    <property type="match status" value="1"/>
</dbReference>
<feature type="region of interest" description="Disordered" evidence="1">
    <location>
        <begin position="613"/>
        <end position="641"/>
    </location>
</feature>
<feature type="region of interest" description="Disordered" evidence="1">
    <location>
        <begin position="656"/>
        <end position="684"/>
    </location>
</feature>
<dbReference type="PANTHER" id="PTHR31014">
    <property type="entry name" value="MITOCHONDRIAL TRANSLATION SYSTEM COMPONENT PET127-RELATED"/>
    <property type="match status" value="1"/>
</dbReference>
<comment type="caution">
    <text evidence="2">The sequence shown here is derived from an EMBL/GenBank/DDBJ whole genome shotgun (WGS) entry which is preliminary data.</text>
</comment>